<dbReference type="OrthoDB" id="4427907at2"/>
<sequence>MRSIRRAAVAGAAALALTVSGMSVASAAEEAPQQGPSLSSQVGENMEKDKPFDFNGFVTSSEDDSAKIDNAPVWAKVLFAGTVLGAIGSFIGLIVGPIANFINHG</sequence>
<proteinExistence type="predicted"/>
<evidence type="ECO:0000313" key="5">
    <source>
        <dbReference type="Proteomes" id="UP000185434"/>
    </source>
</evidence>
<keyword evidence="2" id="KW-1133">Transmembrane helix</keyword>
<feature type="chain" id="PRO_5012679354" description="Or membrane protein" evidence="3">
    <location>
        <begin position="28"/>
        <end position="105"/>
    </location>
</feature>
<feature type="signal peptide" evidence="3">
    <location>
        <begin position="1"/>
        <end position="27"/>
    </location>
</feature>
<reference evidence="4 5" key="1">
    <citation type="submission" date="2014-08" db="EMBL/GenBank/DDBJ databases">
        <title>Complete genome sequence of Corynebacterium frankenforstense ST18(T) (=DSM 45800(T)), isolated from raw cow milk.</title>
        <authorList>
            <person name="Ruckert C."/>
            <person name="Albersmeier A."/>
            <person name="Winkler A."/>
            <person name="Lipski A."/>
            <person name="Kalinowski J."/>
        </authorList>
    </citation>
    <scope>NUCLEOTIDE SEQUENCE [LARGE SCALE GENOMIC DNA]</scope>
    <source>
        <strain evidence="4 5">ST18</strain>
    </source>
</reference>
<organism evidence="4 5">
    <name type="scientific">Corynebacterium frankenforstense DSM 45800</name>
    <dbReference type="NCBI Taxonomy" id="1437875"/>
    <lineage>
        <taxon>Bacteria</taxon>
        <taxon>Bacillati</taxon>
        <taxon>Actinomycetota</taxon>
        <taxon>Actinomycetes</taxon>
        <taxon>Mycobacteriales</taxon>
        <taxon>Corynebacteriaceae</taxon>
        <taxon>Corynebacterium</taxon>
    </lineage>
</organism>
<dbReference type="EMBL" id="CP009247">
    <property type="protein sequence ID" value="APT89102.1"/>
    <property type="molecule type" value="Genomic_DNA"/>
</dbReference>
<feature type="compositionally biased region" description="Polar residues" evidence="1">
    <location>
        <begin position="34"/>
        <end position="43"/>
    </location>
</feature>
<protein>
    <recommendedName>
        <fullName evidence="6">Or membrane protein</fullName>
    </recommendedName>
</protein>
<dbReference type="AlphaFoldDB" id="A0A1L7CTC0"/>
<evidence type="ECO:0000256" key="1">
    <source>
        <dbReference type="SAM" id="MobiDB-lite"/>
    </source>
</evidence>
<feature type="region of interest" description="Disordered" evidence="1">
    <location>
        <begin position="28"/>
        <end position="57"/>
    </location>
</feature>
<feature type="transmembrane region" description="Helical" evidence="2">
    <location>
        <begin position="77"/>
        <end position="102"/>
    </location>
</feature>
<dbReference type="KEGG" id="cfk:CFRA_07350"/>
<evidence type="ECO:0000256" key="3">
    <source>
        <dbReference type="SAM" id="SignalP"/>
    </source>
</evidence>
<dbReference type="STRING" id="1437875.CFRA_07350"/>
<dbReference type="RefSeq" id="WP_075664084.1">
    <property type="nucleotide sequence ID" value="NZ_CP009247.1"/>
</dbReference>
<keyword evidence="5" id="KW-1185">Reference proteome</keyword>
<evidence type="ECO:0000313" key="4">
    <source>
        <dbReference type="EMBL" id="APT89102.1"/>
    </source>
</evidence>
<keyword evidence="3" id="KW-0732">Signal</keyword>
<keyword evidence="2" id="KW-0812">Transmembrane</keyword>
<gene>
    <name evidence="4" type="ORF">CFRA_07350</name>
</gene>
<evidence type="ECO:0000256" key="2">
    <source>
        <dbReference type="SAM" id="Phobius"/>
    </source>
</evidence>
<accession>A0A1L7CTC0</accession>
<evidence type="ECO:0008006" key="6">
    <source>
        <dbReference type="Google" id="ProtNLM"/>
    </source>
</evidence>
<dbReference type="Proteomes" id="UP000185434">
    <property type="component" value="Chromosome"/>
</dbReference>
<name>A0A1L7CTC0_9CORY</name>
<keyword evidence="2" id="KW-0472">Membrane</keyword>